<proteinExistence type="predicted"/>
<organism evidence="2 3">
    <name type="scientific">Rahnella perminowiae</name>
    <dbReference type="NCBI Taxonomy" id="2816244"/>
    <lineage>
        <taxon>Bacteria</taxon>
        <taxon>Pseudomonadati</taxon>
        <taxon>Pseudomonadota</taxon>
        <taxon>Gammaproteobacteria</taxon>
        <taxon>Enterobacterales</taxon>
        <taxon>Yersiniaceae</taxon>
        <taxon>Rahnella</taxon>
    </lineage>
</organism>
<dbReference type="EMBL" id="JAFMOU010000071">
    <property type="protein sequence ID" value="MBU9836927.1"/>
    <property type="molecule type" value="Genomic_DNA"/>
</dbReference>
<name>A0ABS6L640_9GAMM</name>
<keyword evidence="3" id="KW-1185">Reference proteome</keyword>
<feature type="compositionally biased region" description="Basic and acidic residues" evidence="1">
    <location>
        <begin position="15"/>
        <end position="24"/>
    </location>
</feature>
<feature type="region of interest" description="Disordered" evidence="1">
    <location>
        <begin position="9"/>
        <end position="34"/>
    </location>
</feature>
<accession>A0ABS6L640</accession>
<evidence type="ECO:0000256" key="1">
    <source>
        <dbReference type="SAM" id="MobiDB-lite"/>
    </source>
</evidence>
<gene>
    <name evidence="2" type="ORF">J1786_19190</name>
</gene>
<comment type="caution">
    <text evidence="2">The sequence shown here is derived from an EMBL/GenBank/DDBJ whole genome shotgun (WGS) entry which is preliminary data.</text>
</comment>
<sequence length="67" mass="7695">MAATIMINIMPESQNGHDDEKAEESPGFGFFKRPDNRNKSVNSTVYFGLHVFRMLLISKNTNKKYNN</sequence>
<dbReference type="Proteomes" id="UP000699865">
    <property type="component" value="Unassembled WGS sequence"/>
</dbReference>
<evidence type="ECO:0000313" key="2">
    <source>
        <dbReference type="EMBL" id="MBU9836927.1"/>
    </source>
</evidence>
<evidence type="ECO:0000313" key="3">
    <source>
        <dbReference type="Proteomes" id="UP000699865"/>
    </source>
</evidence>
<reference evidence="2 3" key="1">
    <citation type="submission" date="2021-03" db="EMBL/GenBank/DDBJ databases">
        <title>Five novel Rahnella species.</title>
        <authorList>
            <person name="Brady C."/>
            <person name="Asselin J."/>
            <person name="Beer S."/>
            <person name="Bruberg M.B."/>
            <person name="Crampton B."/>
            <person name="Venter S."/>
            <person name="Arnold D."/>
            <person name="Denman S."/>
        </authorList>
    </citation>
    <scope>NUCLEOTIDE SEQUENCE [LARGE SCALE GENOMIC DNA]</scope>
    <source>
        <strain evidence="2 3">L72c</strain>
    </source>
</reference>
<protein>
    <submittedName>
        <fullName evidence="2">Uncharacterized protein</fullName>
    </submittedName>
</protein>